<dbReference type="EMBL" id="BAAANO010000004">
    <property type="protein sequence ID" value="GAA1999062.1"/>
    <property type="molecule type" value="Genomic_DNA"/>
</dbReference>
<dbReference type="Pfam" id="PF00753">
    <property type="entry name" value="Lactamase_B"/>
    <property type="match status" value="1"/>
</dbReference>
<evidence type="ECO:0000313" key="3">
    <source>
        <dbReference type="Proteomes" id="UP001500755"/>
    </source>
</evidence>
<evidence type="ECO:0000259" key="1">
    <source>
        <dbReference type="SMART" id="SM00849"/>
    </source>
</evidence>
<feature type="domain" description="Metallo-beta-lactamase" evidence="1">
    <location>
        <begin position="19"/>
        <end position="184"/>
    </location>
</feature>
<dbReference type="InterPro" id="IPR036866">
    <property type="entry name" value="RibonucZ/Hydroxyglut_hydro"/>
</dbReference>
<dbReference type="Gene3D" id="3.60.15.10">
    <property type="entry name" value="Ribonuclease Z/Hydroxyacylglutathione hydrolase-like"/>
    <property type="match status" value="1"/>
</dbReference>
<dbReference type="Proteomes" id="UP001500755">
    <property type="component" value="Unassembled WGS sequence"/>
</dbReference>
<sequence>MTSISRIRAHNPSPMTLDGTNTYVLRSEDGASALLIDPGPEMPDHRDAFLAEVGSARLAAIVLTHQHADHSEMLGSIDSWAPEVPVHAVLDCFARHVPTVSDGDEVRFGEGASDVVRVVTTPGHTADSISLAYGDVLFSGDTVLGQGTTVVTHPEGSLGDYLASLEKLLALVRSGEVTRIEPAHGPTIDDPAGVLEYYIAHRKERIAQVEAAFAQGARTAEDVRDVVYADVPENVKPAALQIVKAQLEYLGQPVD</sequence>
<dbReference type="InterPro" id="IPR001279">
    <property type="entry name" value="Metallo-B-lactamas"/>
</dbReference>
<evidence type="ECO:0000313" key="2">
    <source>
        <dbReference type="EMBL" id="GAA1999062.1"/>
    </source>
</evidence>
<proteinExistence type="predicted"/>
<organism evidence="2 3">
    <name type="scientific">Brevibacterium samyangense</name>
    <dbReference type="NCBI Taxonomy" id="366888"/>
    <lineage>
        <taxon>Bacteria</taxon>
        <taxon>Bacillati</taxon>
        <taxon>Actinomycetota</taxon>
        <taxon>Actinomycetes</taxon>
        <taxon>Micrococcales</taxon>
        <taxon>Brevibacteriaceae</taxon>
        <taxon>Brevibacterium</taxon>
    </lineage>
</organism>
<accession>A0ABP5EN57</accession>
<dbReference type="InterPro" id="IPR050662">
    <property type="entry name" value="Sec-metab_biosynth-thioest"/>
</dbReference>
<reference evidence="3" key="1">
    <citation type="journal article" date="2019" name="Int. J. Syst. Evol. Microbiol.">
        <title>The Global Catalogue of Microorganisms (GCM) 10K type strain sequencing project: providing services to taxonomists for standard genome sequencing and annotation.</title>
        <authorList>
            <consortium name="The Broad Institute Genomics Platform"/>
            <consortium name="The Broad Institute Genome Sequencing Center for Infectious Disease"/>
            <person name="Wu L."/>
            <person name="Ma J."/>
        </authorList>
    </citation>
    <scope>NUCLEOTIDE SEQUENCE [LARGE SCALE GENOMIC DNA]</scope>
    <source>
        <strain evidence="3">JCM 14546</strain>
    </source>
</reference>
<dbReference type="CDD" id="cd16278">
    <property type="entry name" value="metallo-hydrolase-like_MBL-fold"/>
    <property type="match status" value="1"/>
</dbReference>
<dbReference type="Gene3D" id="1.10.10.10">
    <property type="entry name" value="Winged helix-like DNA-binding domain superfamily/Winged helix DNA-binding domain"/>
    <property type="match status" value="1"/>
</dbReference>
<dbReference type="SMART" id="SM00849">
    <property type="entry name" value="Lactamase_B"/>
    <property type="match status" value="1"/>
</dbReference>
<protein>
    <submittedName>
        <fullName evidence="2">MBL fold metallo-hydrolase</fullName>
    </submittedName>
</protein>
<dbReference type="SUPFAM" id="SSF56281">
    <property type="entry name" value="Metallo-hydrolase/oxidoreductase"/>
    <property type="match status" value="1"/>
</dbReference>
<dbReference type="PANTHER" id="PTHR23131:SF0">
    <property type="entry name" value="ENDORIBONUCLEASE LACTB2"/>
    <property type="match status" value="1"/>
</dbReference>
<dbReference type="RefSeq" id="WP_344306349.1">
    <property type="nucleotide sequence ID" value="NZ_BAAANO010000004.1"/>
</dbReference>
<gene>
    <name evidence="2" type="ORF">GCM10009755_03100</name>
</gene>
<dbReference type="PANTHER" id="PTHR23131">
    <property type="entry name" value="ENDORIBONUCLEASE LACTB2"/>
    <property type="match status" value="1"/>
</dbReference>
<comment type="caution">
    <text evidence="2">The sequence shown here is derived from an EMBL/GenBank/DDBJ whole genome shotgun (WGS) entry which is preliminary data.</text>
</comment>
<keyword evidence="3" id="KW-1185">Reference proteome</keyword>
<dbReference type="InterPro" id="IPR036388">
    <property type="entry name" value="WH-like_DNA-bd_sf"/>
</dbReference>
<name>A0ABP5EN57_9MICO</name>